<protein>
    <submittedName>
        <fullName evidence="1">Uncharacterized protein</fullName>
    </submittedName>
</protein>
<accession>A0A1J5Q4R5</accession>
<organism evidence="1">
    <name type="scientific">mine drainage metagenome</name>
    <dbReference type="NCBI Taxonomy" id="410659"/>
    <lineage>
        <taxon>unclassified sequences</taxon>
        <taxon>metagenomes</taxon>
        <taxon>ecological metagenomes</taxon>
    </lineage>
</organism>
<proteinExistence type="predicted"/>
<sequence length="222" mass="23590">MHRRAGPDPVEIGQDPALVQFSCNYAFRTSVFQETAVDPADGFHLGLGPGHKDHPISLQAFVFATFQFGLHLAPFVKQDTAKAKTRWAALSIAEFDQAALPSEDLVGQLATVLACHGALDALDDGRNRAAVIFELLGAIFDLLVRATADVFVIGGFICILEPAPPADVIDEDHLKIGGAVLHILDQLLQGLAALDPEAAFPGIGIGAHQFETAFGGIFADRV</sequence>
<comment type="caution">
    <text evidence="1">The sequence shown here is derived from an EMBL/GenBank/DDBJ whole genome shotgun (WGS) entry which is preliminary data.</text>
</comment>
<dbReference type="AlphaFoldDB" id="A0A1J5Q4R5"/>
<reference evidence="1" key="1">
    <citation type="submission" date="2016-10" db="EMBL/GenBank/DDBJ databases">
        <title>Sequence of Gallionella enrichment culture.</title>
        <authorList>
            <person name="Poehlein A."/>
            <person name="Muehling M."/>
            <person name="Daniel R."/>
        </authorList>
    </citation>
    <scope>NUCLEOTIDE SEQUENCE</scope>
</reference>
<dbReference type="EMBL" id="MLJW01002321">
    <property type="protein sequence ID" value="OIQ74975.1"/>
    <property type="molecule type" value="Genomic_DNA"/>
</dbReference>
<evidence type="ECO:0000313" key="1">
    <source>
        <dbReference type="EMBL" id="OIQ74975.1"/>
    </source>
</evidence>
<name>A0A1J5Q4R5_9ZZZZ</name>
<gene>
    <name evidence="1" type="ORF">GALL_433660</name>
</gene>